<accession>A0A3S5BSX0</accession>
<reference evidence="1" key="1">
    <citation type="submission" date="2018-11" db="EMBL/GenBank/DDBJ databases">
        <authorList>
            <consortium name="Pathogen Informatics"/>
        </authorList>
    </citation>
    <scope>NUCLEOTIDE SEQUENCE</scope>
</reference>
<evidence type="ECO:0000313" key="1">
    <source>
        <dbReference type="EMBL" id="VEL38222.1"/>
    </source>
</evidence>
<name>A0A3S5BSX0_9PLAT</name>
<dbReference type="EMBL" id="CAAALY010257245">
    <property type="protein sequence ID" value="VEL38222.1"/>
    <property type="molecule type" value="Genomic_DNA"/>
</dbReference>
<comment type="caution">
    <text evidence="1">The sequence shown here is derived from an EMBL/GenBank/DDBJ whole genome shotgun (WGS) entry which is preliminary data.</text>
</comment>
<dbReference type="AlphaFoldDB" id="A0A3S5BSX0"/>
<evidence type="ECO:0000313" key="2">
    <source>
        <dbReference type="Proteomes" id="UP000784294"/>
    </source>
</evidence>
<keyword evidence="2" id="KW-1185">Reference proteome</keyword>
<evidence type="ECO:0008006" key="3">
    <source>
        <dbReference type="Google" id="ProtNLM"/>
    </source>
</evidence>
<protein>
    <recommendedName>
        <fullName evidence="3">EF-hand domain-containing protein</fullName>
    </recommendedName>
</protein>
<dbReference type="Proteomes" id="UP000784294">
    <property type="component" value="Unassembled WGS sequence"/>
</dbReference>
<sequence>MSLTVTPDHGRATRKMRRLLVTPSNNIGSVYKRVNIMSFTSNGSIDFKEFVLMMSDCYANNVANLVETGTNEGGDMSRHWPEPAQRGQDSNEAIYRRAFSVSQKASLRLARAACDLVFAT</sequence>
<organism evidence="1 2">
    <name type="scientific">Protopolystoma xenopodis</name>
    <dbReference type="NCBI Taxonomy" id="117903"/>
    <lineage>
        <taxon>Eukaryota</taxon>
        <taxon>Metazoa</taxon>
        <taxon>Spiralia</taxon>
        <taxon>Lophotrochozoa</taxon>
        <taxon>Platyhelminthes</taxon>
        <taxon>Monogenea</taxon>
        <taxon>Polyopisthocotylea</taxon>
        <taxon>Polystomatidea</taxon>
        <taxon>Polystomatidae</taxon>
        <taxon>Protopolystoma</taxon>
    </lineage>
</organism>
<gene>
    <name evidence="1" type="ORF">PXEA_LOCUS31662</name>
</gene>
<proteinExistence type="predicted"/>